<sequence>MRNRWQGIPPDVWNATEPRVSETAQHKGKPHKDLNCTNADRSPDTDGEAMPSIPFHSPLQLHSAQALLATAVEPDQRGETAVGNQELEIEGRGLPNPGLGVEGKGPDSRENSISFPDLPATQARWRKISRTFRPISQTLRSSQITHMEEAAPVGKDLHKESSKEKLFKIATELLQTEEAYVSRLHLVDQVFCVELMKEAKTGNTFPEEVVKNIFSNISSIYLFHKQFFLPELDKRMQEW</sequence>
<feature type="region of interest" description="Disordered" evidence="1">
    <location>
        <begin position="75"/>
        <end position="118"/>
    </location>
</feature>
<reference evidence="4" key="2">
    <citation type="journal article" date="2007" name="PLoS Biol.">
        <title>Survey sequencing and comparative analysis of the elephant shark (Callorhinchus milii) genome.</title>
        <authorList>
            <person name="Venkatesh B."/>
            <person name="Kirkness E.F."/>
            <person name="Loh Y.H."/>
            <person name="Halpern A.L."/>
            <person name="Lee A.P."/>
            <person name="Johnson J."/>
            <person name="Dandona N."/>
            <person name="Viswanathan L.D."/>
            <person name="Tay A."/>
            <person name="Venter J.C."/>
            <person name="Strausberg R.L."/>
            <person name="Brenner S."/>
        </authorList>
    </citation>
    <scope>NUCLEOTIDE SEQUENCE [LARGE SCALE GENOMIC DNA]</scope>
</reference>
<dbReference type="InterPro" id="IPR035899">
    <property type="entry name" value="DBL_dom_sf"/>
</dbReference>
<dbReference type="InterPro" id="IPR051092">
    <property type="entry name" value="FYVE_RhoGEF_PH"/>
</dbReference>
<name>A0A4W3GPE5_CALMI</name>
<evidence type="ECO:0000313" key="3">
    <source>
        <dbReference type="Ensembl" id="ENSCMIP00000004845.1"/>
    </source>
</evidence>
<reference evidence="3" key="4">
    <citation type="submission" date="2025-08" db="UniProtKB">
        <authorList>
            <consortium name="Ensembl"/>
        </authorList>
    </citation>
    <scope>IDENTIFICATION</scope>
</reference>
<dbReference type="GO" id="GO:0007010">
    <property type="term" value="P:cytoskeleton organization"/>
    <property type="evidence" value="ECO:0007669"/>
    <property type="project" value="TreeGrafter"/>
</dbReference>
<keyword evidence="4" id="KW-1185">Reference proteome</keyword>
<feature type="domain" description="DH" evidence="2">
    <location>
        <begin position="165"/>
        <end position="239"/>
    </location>
</feature>
<dbReference type="InParanoid" id="A0A4W3GPE5"/>
<evidence type="ECO:0000259" key="2">
    <source>
        <dbReference type="PROSITE" id="PS50010"/>
    </source>
</evidence>
<feature type="region of interest" description="Disordered" evidence="1">
    <location>
        <begin position="1"/>
        <end position="50"/>
    </location>
</feature>
<proteinExistence type="predicted"/>
<reference evidence="4" key="3">
    <citation type="journal article" date="2014" name="Nature">
        <title>Elephant shark genome provides unique insights into gnathostome evolution.</title>
        <authorList>
            <consortium name="International Elephant Shark Genome Sequencing Consortium"/>
            <person name="Venkatesh B."/>
            <person name="Lee A.P."/>
            <person name="Ravi V."/>
            <person name="Maurya A.K."/>
            <person name="Lian M.M."/>
            <person name="Swann J.B."/>
            <person name="Ohta Y."/>
            <person name="Flajnik M.F."/>
            <person name="Sutoh Y."/>
            <person name="Kasahara M."/>
            <person name="Hoon S."/>
            <person name="Gangu V."/>
            <person name="Roy S.W."/>
            <person name="Irimia M."/>
            <person name="Korzh V."/>
            <person name="Kondrychyn I."/>
            <person name="Lim Z.W."/>
            <person name="Tay B.H."/>
            <person name="Tohari S."/>
            <person name="Kong K.W."/>
            <person name="Ho S."/>
            <person name="Lorente-Galdos B."/>
            <person name="Quilez J."/>
            <person name="Marques-Bonet T."/>
            <person name="Raney B.J."/>
            <person name="Ingham P.W."/>
            <person name="Tay A."/>
            <person name="Hillier L.W."/>
            <person name="Minx P."/>
            <person name="Boehm T."/>
            <person name="Wilson R.K."/>
            <person name="Brenner S."/>
            <person name="Warren W.C."/>
        </authorList>
    </citation>
    <scope>NUCLEOTIDE SEQUENCE [LARGE SCALE GENOMIC DNA]</scope>
</reference>
<dbReference type="GO" id="GO:0005737">
    <property type="term" value="C:cytoplasm"/>
    <property type="evidence" value="ECO:0007669"/>
    <property type="project" value="TreeGrafter"/>
</dbReference>
<dbReference type="GO" id="GO:0046847">
    <property type="term" value="P:filopodium assembly"/>
    <property type="evidence" value="ECO:0007669"/>
    <property type="project" value="TreeGrafter"/>
</dbReference>
<dbReference type="GeneTree" id="ENSGT00940000159438"/>
<dbReference type="Proteomes" id="UP000314986">
    <property type="component" value="Unassembled WGS sequence"/>
</dbReference>
<dbReference type="SUPFAM" id="SSF48065">
    <property type="entry name" value="DBL homology domain (DH-domain)"/>
    <property type="match status" value="1"/>
</dbReference>
<accession>A0A4W3GPE5</accession>
<dbReference type="PROSITE" id="PS50010">
    <property type="entry name" value="DH_2"/>
    <property type="match status" value="1"/>
</dbReference>
<dbReference type="Gene3D" id="1.20.900.10">
    <property type="entry name" value="Dbl homology (DH) domain"/>
    <property type="match status" value="1"/>
</dbReference>
<organism evidence="3 4">
    <name type="scientific">Callorhinchus milii</name>
    <name type="common">Ghost shark</name>
    <dbReference type="NCBI Taxonomy" id="7868"/>
    <lineage>
        <taxon>Eukaryota</taxon>
        <taxon>Metazoa</taxon>
        <taxon>Chordata</taxon>
        <taxon>Craniata</taxon>
        <taxon>Vertebrata</taxon>
        <taxon>Chondrichthyes</taxon>
        <taxon>Holocephali</taxon>
        <taxon>Chimaeriformes</taxon>
        <taxon>Callorhinchidae</taxon>
        <taxon>Callorhinchus</taxon>
    </lineage>
</organism>
<evidence type="ECO:0000256" key="1">
    <source>
        <dbReference type="SAM" id="MobiDB-lite"/>
    </source>
</evidence>
<dbReference type="PANTHER" id="PTHR12673:SF82">
    <property type="entry name" value="FYVE, RHOGEF AND PH DOMAIN-CONTAINING PROTEIN 2"/>
    <property type="match status" value="1"/>
</dbReference>
<reference evidence="4" key="1">
    <citation type="journal article" date="2006" name="Science">
        <title>Ancient noncoding elements conserved in the human genome.</title>
        <authorList>
            <person name="Venkatesh B."/>
            <person name="Kirkness E.F."/>
            <person name="Loh Y.H."/>
            <person name="Halpern A.L."/>
            <person name="Lee A.P."/>
            <person name="Johnson J."/>
            <person name="Dandona N."/>
            <person name="Viswanathan L.D."/>
            <person name="Tay A."/>
            <person name="Venter J.C."/>
            <person name="Strausberg R.L."/>
            <person name="Brenner S."/>
        </authorList>
    </citation>
    <scope>NUCLEOTIDE SEQUENCE [LARGE SCALE GENOMIC DNA]</scope>
</reference>
<dbReference type="PANTHER" id="PTHR12673">
    <property type="entry name" value="FACIOGENITAL DYSPLASIA PROTEIN"/>
    <property type="match status" value="1"/>
</dbReference>
<dbReference type="Pfam" id="PF00621">
    <property type="entry name" value="RhoGEF"/>
    <property type="match status" value="1"/>
</dbReference>
<dbReference type="InterPro" id="IPR000219">
    <property type="entry name" value="DH_dom"/>
</dbReference>
<dbReference type="AlphaFoldDB" id="A0A4W3GPE5"/>
<evidence type="ECO:0000313" key="4">
    <source>
        <dbReference type="Proteomes" id="UP000314986"/>
    </source>
</evidence>
<dbReference type="GO" id="GO:0005085">
    <property type="term" value="F:guanyl-nucleotide exchange factor activity"/>
    <property type="evidence" value="ECO:0007669"/>
    <property type="project" value="InterPro"/>
</dbReference>
<dbReference type="Ensembl" id="ENSCMIT00000005024.1">
    <property type="protein sequence ID" value="ENSCMIP00000004845.1"/>
    <property type="gene ID" value="ENSCMIG00000002878.1"/>
</dbReference>
<reference evidence="3" key="5">
    <citation type="submission" date="2025-09" db="UniProtKB">
        <authorList>
            <consortium name="Ensembl"/>
        </authorList>
    </citation>
    <scope>IDENTIFICATION</scope>
</reference>
<protein>
    <submittedName>
        <fullName evidence="3">FYVE, RhoGEF and PH domain-containing protein 2-like</fullName>
    </submittedName>
</protein>